<gene>
    <name evidence="11" type="ORF">SAMN05216246_10211</name>
</gene>
<accession>A0ABY1I0K3</accession>
<dbReference type="EMBL" id="FQYL01000002">
    <property type="protein sequence ID" value="SHI40283.1"/>
    <property type="molecule type" value="Genomic_DNA"/>
</dbReference>
<evidence type="ECO:0000256" key="1">
    <source>
        <dbReference type="ARBA" id="ARBA00004651"/>
    </source>
</evidence>
<feature type="compositionally biased region" description="Basic and acidic residues" evidence="7">
    <location>
        <begin position="613"/>
        <end position="622"/>
    </location>
</feature>
<dbReference type="InterPro" id="IPR027417">
    <property type="entry name" value="P-loop_NTPase"/>
</dbReference>
<dbReference type="InterPro" id="IPR003439">
    <property type="entry name" value="ABC_transporter-like_ATP-bd"/>
</dbReference>
<protein>
    <submittedName>
        <fullName evidence="11">ABC-type multidrug transport system, ATPase and permease component</fullName>
    </submittedName>
</protein>
<dbReference type="Gene3D" id="1.20.1560.10">
    <property type="entry name" value="ABC transporter type 1, transmembrane domain"/>
    <property type="match status" value="1"/>
</dbReference>
<dbReference type="PANTHER" id="PTHR24221">
    <property type="entry name" value="ATP-BINDING CASSETTE SUB-FAMILY B"/>
    <property type="match status" value="1"/>
</dbReference>
<feature type="transmembrane region" description="Helical" evidence="8">
    <location>
        <begin position="172"/>
        <end position="192"/>
    </location>
</feature>
<dbReference type="Pfam" id="PF00005">
    <property type="entry name" value="ABC_tran"/>
    <property type="match status" value="1"/>
</dbReference>
<sequence length="622" mass="62922">MGRMPAPTALLSRTGPSSSRLPLATPSSRRANLISFTLTVLASLAQGWSLISAGRALGALIEGGAPGARLASALVAGAISALAAAGAQAVSLGSAAREEAALRRRVLAHLMRLGPARAARQRTGSTVSVLADGAERVALYRQTFLAPTIAAGLAPALVLVELGIAVDPVPSAVLALAVVGVPALIIGFHRTLRSSSSGSRRSRARLSAEYLDAIQGLTTLTLARAAGRTRERLRDAGERNRRAVMRLLAGNQLVILVTDSLFSLFLISVAAVSAVARLGSGAIGAGDALAIVLTSFVLLEPLDHVGAFFYVGMGGLANQRVIRRILSSPDSVGAGGADAPPDTSERARAGSGTATMGEGPARRDGSGGPAGGVRLRGASAAWERAEVLHGVDLEVAPGEHVAVVGPSGSGKSTLMALLKGDLLPSAGAVEVDGEALAPGSGAADQERVRAASALVAQSTWLFSGTIASNLRLAAPGAGDDELWEALTTANLAEEVRRMPRGLATRVGEQGLGLSGGQAQRVSLARAVLADRSILLLDEPTSQVDLAGEAAIIEAIERVSAGRTVMTVSHRAGALIGADRVITVEGGRITAERPGSGPAERPGTRAGAGAASEPGHEAGRGGR</sequence>
<reference evidence="11 12" key="1">
    <citation type="submission" date="2016-11" db="EMBL/GenBank/DDBJ databases">
        <authorList>
            <person name="Varghese N."/>
            <person name="Submissions S."/>
        </authorList>
    </citation>
    <scope>NUCLEOTIDE SEQUENCE [LARGE SCALE GENOMIC DNA]</scope>
    <source>
        <strain evidence="11 12">PA</strain>
    </source>
</reference>
<evidence type="ECO:0000313" key="12">
    <source>
        <dbReference type="Proteomes" id="UP000184390"/>
    </source>
</evidence>
<dbReference type="InterPro" id="IPR011527">
    <property type="entry name" value="ABC1_TM_dom"/>
</dbReference>
<dbReference type="SUPFAM" id="SSF52540">
    <property type="entry name" value="P-loop containing nucleoside triphosphate hydrolases"/>
    <property type="match status" value="1"/>
</dbReference>
<evidence type="ECO:0000256" key="2">
    <source>
        <dbReference type="ARBA" id="ARBA00022692"/>
    </source>
</evidence>
<dbReference type="InterPro" id="IPR003593">
    <property type="entry name" value="AAA+_ATPase"/>
</dbReference>
<evidence type="ECO:0000313" key="11">
    <source>
        <dbReference type="EMBL" id="SHI40283.1"/>
    </source>
</evidence>
<dbReference type="Pfam" id="PF00664">
    <property type="entry name" value="ABC_membrane"/>
    <property type="match status" value="1"/>
</dbReference>
<name>A0ABY1I0K3_9ACTO</name>
<evidence type="ECO:0000259" key="9">
    <source>
        <dbReference type="PROSITE" id="PS50893"/>
    </source>
</evidence>
<evidence type="ECO:0000256" key="5">
    <source>
        <dbReference type="ARBA" id="ARBA00022989"/>
    </source>
</evidence>
<comment type="caution">
    <text evidence="11">The sequence shown here is derived from an EMBL/GenBank/DDBJ whole genome shotgun (WGS) entry which is preliminary data.</text>
</comment>
<comment type="subcellular location">
    <subcellularLocation>
        <location evidence="1">Cell membrane</location>
        <topology evidence="1">Multi-pass membrane protein</topology>
    </subcellularLocation>
</comment>
<dbReference type="InterPro" id="IPR039421">
    <property type="entry name" value="Type_1_exporter"/>
</dbReference>
<feature type="transmembrane region" description="Helical" evidence="8">
    <location>
        <begin position="73"/>
        <end position="95"/>
    </location>
</feature>
<feature type="transmembrane region" description="Helical" evidence="8">
    <location>
        <begin position="144"/>
        <end position="166"/>
    </location>
</feature>
<evidence type="ECO:0000256" key="6">
    <source>
        <dbReference type="ARBA" id="ARBA00023136"/>
    </source>
</evidence>
<keyword evidence="12" id="KW-1185">Reference proteome</keyword>
<proteinExistence type="predicted"/>
<dbReference type="Gene3D" id="3.40.50.300">
    <property type="entry name" value="P-loop containing nucleotide triphosphate hydrolases"/>
    <property type="match status" value="1"/>
</dbReference>
<evidence type="ECO:0000256" key="4">
    <source>
        <dbReference type="ARBA" id="ARBA00022840"/>
    </source>
</evidence>
<dbReference type="Proteomes" id="UP000184390">
    <property type="component" value="Unassembled WGS sequence"/>
</dbReference>
<keyword evidence="2 8" id="KW-0812">Transmembrane</keyword>
<feature type="transmembrane region" description="Helical" evidence="8">
    <location>
        <begin position="253"/>
        <end position="276"/>
    </location>
</feature>
<feature type="region of interest" description="Disordered" evidence="7">
    <location>
        <begin position="332"/>
        <end position="373"/>
    </location>
</feature>
<evidence type="ECO:0000259" key="10">
    <source>
        <dbReference type="PROSITE" id="PS50929"/>
    </source>
</evidence>
<feature type="domain" description="ABC transmembrane type-1" evidence="10">
    <location>
        <begin position="33"/>
        <end position="314"/>
    </location>
</feature>
<evidence type="ECO:0000256" key="7">
    <source>
        <dbReference type="SAM" id="MobiDB-lite"/>
    </source>
</evidence>
<keyword evidence="5 8" id="KW-1133">Transmembrane helix</keyword>
<dbReference type="PROSITE" id="PS00211">
    <property type="entry name" value="ABC_TRANSPORTER_1"/>
    <property type="match status" value="1"/>
</dbReference>
<dbReference type="PROSITE" id="PS50929">
    <property type="entry name" value="ABC_TM1F"/>
    <property type="match status" value="1"/>
</dbReference>
<feature type="region of interest" description="Disordered" evidence="7">
    <location>
        <begin position="1"/>
        <end position="24"/>
    </location>
</feature>
<feature type="region of interest" description="Disordered" evidence="7">
    <location>
        <begin position="587"/>
        <end position="622"/>
    </location>
</feature>
<dbReference type="PANTHER" id="PTHR24221:SF590">
    <property type="entry name" value="COMPONENT LINKED WITH THE ASSEMBLY OF CYTOCHROME' TRANSPORT TRANSMEMBRANE ATP-BINDING PROTEIN ABC TRANSPORTER CYDD-RELATED"/>
    <property type="match status" value="1"/>
</dbReference>
<keyword evidence="4" id="KW-0067">ATP-binding</keyword>
<feature type="domain" description="ABC transporter" evidence="9">
    <location>
        <begin position="373"/>
        <end position="610"/>
    </location>
</feature>
<dbReference type="SMART" id="SM00382">
    <property type="entry name" value="AAA"/>
    <property type="match status" value="1"/>
</dbReference>
<evidence type="ECO:0000256" key="8">
    <source>
        <dbReference type="SAM" id="Phobius"/>
    </source>
</evidence>
<keyword evidence="3" id="KW-0547">Nucleotide-binding</keyword>
<dbReference type="InterPro" id="IPR017871">
    <property type="entry name" value="ABC_transporter-like_CS"/>
</dbReference>
<dbReference type="PROSITE" id="PS50893">
    <property type="entry name" value="ABC_TRANSPORTER_2"/>
    <property type="match status" value="1"/>
</dbReference>
<feature type="compositionally biased region" description="Polar residues" evidence="7">
    <location>
        <begin position="14"/>
        <end position="24"/>
    </location>
</feature>
<dbReference type="SUPFAM" id="SSF90123">
    <property type="entry name" value="ABC transporter transmembrane region"/>
    <property type="match status" value="1"/>
</dbReference>
<dbReference type="InterPro" id="IPR036640">
    <property type="entry name" value="ABC1_TM_sf"/>
</dbReference>
<organism evidence="11 12">
    <name type="scientific">Actinomyces denticolens</name>
    <dbReference type="NCBI Taxonomy" id="52767"/>
    <lineage>
        <taxon>Bacteria</taxon>
        <taxon>Bacillati</taxon>
        <taxon>Actinomycetota</taxon>
        <taxon>Actinomycetes</taxon>
        <taxon>Actinomycetales</taxon>
        <taxon>Actinomycetaceae</taxon>
        <taxon>Actinomyces</taxon>
    </lineage>
</organism>
<evidence type="ECO:0000256" key="3">
    <source>
        <dbReference type="ARBA" id="ARBA00022741"/>
    </source>
</evidence>
<keyword evidence="6 8" id="KW-0472">Membrane</keyword>